<reference evidence="2" key="1">
    <citation type="submission" date="2016-11" db="EMBL/GenBank/DDBJ databases">
        <authorList>
            <person name="Varghese N."/>
            <person name="Submissions S."/>
        </authorList>
    </citation>
    <scope>NUCLEOTIDE SEQUENCE [LARGE SCALE GENOMIC DNA]</scope>
    <source>
        <strain evidence="2">DSM 24787</strain>
    </source>
</reference>
<gene>
    <name evidence="1" type="ORF">SAMN04488055_1897</name>
</gene>
<name>A0A1N6EXZ4_9BACT</name>
<evidence type="ECO:0000313" key="1">
    <source>
        <dbReference type="EMBL" id="SIN87864.1"/>
    </source>
</evidence>
<dbReference type="AlphaFoldDB" id="A0A1N6EXZ4"/>
<organism evidence="1 2">
    <name type="scientific">Chitinophaga niabensis</name>
    <dbReference type="NCBI Taxonomy" id="536979"/>
    <lineage>
        <taxon>Bacteria</taxon>
        <taxon>Pseudomonadati</taxon>
        <taxon>Bacteroidota</taxon>
        <taxon>Chitinophagia</taxon>
        <taxon>Chitinophagales</taxon>
        <taxon>Chitinophagaceae</taxon>
        <taxon>Chitinophaga</taxon>
    </lineage>
</organism>
<dbReference type="EMBL" id="FSRA01000001">
    <property type="protein sequence ID" value="SIN87864.1"/>
    <property type="molecule type" value="Genomic_DNA"/>
</dbReference>
<dbReference type="Proteomes" id="UP000185003">
    <property type="component" value="Unassembled WGS sequence"/>
</dbReference>
<keyword evidence="2" id="KW-1185">Reference proteome</keyword>
<sequence>MNKYPNKSLKSIDINVKIKDLVAKVLLNKEKIKTTELKCPVVKCLVWYHKL</sequence>
<accession>A0A1N6EXZ4</accession>
<evidence type="ECO:0000313" key="2">
    <source>
        <dbReference type="Proteomes" id="UP000185003"/>
    </source>
</evidence>
<protein>
    <submittedName>
        <fullName evidence="1">Uncharacterized protein</fullName>
    </submittedName>
</protein>
<proteinExistence type="predicted"/>